<dbReference type="InterPro" id="IPR015943">
    <property type="entry name" value="WD40/YVTN_repeat-like_dom_sf"/>
</dbReference>
<dbReference type="EMBL" id="BARV01034402">
    <property type="protein sequence ID" value="GAI58634.1"/>
    <property type="molecule type" value="Genomic_DNA"/>
</dbReference>
<evidence type="ECO:0008006" key="2">
    <source>
        <dbReference type="Google" id="ProtNLM"/>
    </source>
</evidence>
<gene>
    <name evidence="1" type="ORF">S06H3_53886</name>
</gene>
<comment type="caution">
    <text evidence="1">The sequence shown here is derived from an EMBL/GenBank/DDBJ whole genome shotgun (WGS) entry which is preliminary data.</text>
</comment>
<protein>
    <recommendedName>
        <fullName evidence="2">Sortilin N-terminal domain-containing protein</fullName>
    </recommendedName>
</protein>
<dbReference type="SUPFAM" id="SSF110296">
    <property type="entry name" value="Oligoxyloglucan reducing end-specific cellobiohydrolase"/>
    <property type="match status" value="1"/>
</dbReference>
<feature type="non-terminal residue" evidence="1">
    <location>
        <position position="1"/>
    </location>
</feature>
<sequence>GAAYNLSNIDVTSLAVTGNAATANLLAGAASSAQVYYSTDGGSDWTRSTKQPTGQSKTYVVMAPDFIYTSRAYAATSDTESALSCTTDGGVTWNQIGLIDTGISTIVDLAPSPSYSQDNTLFMLTWGQQHSLWRSLSDGTRWERLLTSTLPNVDSISLLEHTTGRQGAIYAFPASALVNNKAVDALIYGITGSIDGMVITEFRVKGNGYRAGEER</sequence>
<evidence type="ECO:0000313" key="1">
    <source>
        <dbReference type="EMBL" id="GAI58634.1"/>
    </source>
</evidence>
<dbReference type="Gene3D" id="2.130.10.10">
    <property type="entry name" value="YVTN repeat-like/Quinoprotein amine dehydrogenase"/>
    <property type="match status" value="1"/>
</dbReference>
<name>X1RT08_9ZZZZ</name>
<accession>X1RT08</accession>
<dbReference type="AlphaFoldDB" id="X1RT08"/>
<proteinExistence type="predicted"/>
<reference evidence="1" key="1">
    <citation type="journal article" date="2014" name="Front. Microbiol.">
        <title>High frequency of phylogenetically diverse reductive dehalogenase-homologous genes in deep subseafloor sedimentary metagenomes.</title>
        <authorList>
            <person name="Kawai M."/>
            <person name="Futagami T."/>
            <person name="Toyoda A."/>
            <person name="Takaki Y."/>
            <person name="Nishi S."/>
            <person name="Hori S."/>
            <person name="Arai W."/>
            <person name="Tsubouchi T."/>
            <person name="Morono Y."/>
            <person name="Uchiyama I."/>
            <person name="Ito T."/>
            <person name="Fujiyama A."/>
            <person name="Inagaki F."/>
            <person name="Takami H."/>
        </authorList>
    </citation>
    <scope>NUCLEOTIDE SEQUENCE</scope>
    <source>
        <strain evidence="1">Expedition CK06-06</strain>
    </source>
</reference>
<organism evidence="1">
    <name type="scientific">marine sediment metagenome</name>
    <dbReference type="NCBI Taxonomy" id="412755"/>
    <lineage>
        <taxon>unclassified sequences</taxon>
        <taxon>metagenomes</taxon>
        <taxon>ecological metagenomes</taxon>
    </lineage>
</organism>